<comment type="caution">
    <text evidence="2">The sequence shown here is derived from an EMBL/GenBank/DDBJ whole genome shotgun (WGS) entry which is preliminary data.</text>
</comment>
<gene>
    <name evidence="2" type="ORF">ACFONL_03630</name>
</gene>
<protein>
    <submittedName>
        <fullName evidence="2">Uncharacterized protein</fullName>
    </submittedName>
</protein>
<reference evidence="3" key="1">
    <citation type="journal article" date="2019" name="Int. J. Syst. Evol. Microbiol.">
        <title>The Global Catalogue of Microorganisms (GCM) 10K type strain sequencing project: providing services to taxonomists for standard genome sequencing and annotation.</title>
        <authorList>
            <consortium name="The Broad Institute Genomics Platform"/>
            <consortium name="The Broad Institute Genome Sequencing Center for Infectious Disease"/>
            <person name="Wu L."/>
            <person name="Ma J."/>
        </authorList>
    </citation>
    <scope>NUCLEOTIDE SEQUENCE [LARGE SCALE GENOMIC DNA]</scope>
    <source>
        <strain evidence="3">KCTC 42282</strain>
    </source>
</reference>
<feature type="region of interest" description="Disordered" evidence="1">
    <location>
        <begin position="152"/>
        <end position="191"/>
    </location>
</feature>
<evidence type="ECO:0000256" key="1">
    <source>
        <dbReference type="SAM" id="MobiDB-lite"/>
    </source>
</evidence>
<accession>A0ABV7UCT3</accession>
<sequence>MKDYGLMFYPGRGAGSYLDFENFSLEFRWNARTKQWDLITHLPFPGGGGLQHFCGGLFRLDGPALSVDLFNRQVGGRNGAAVGYGFHPYAFNWISGLGGGGIGRTASVRLSGKGLVNGSGEGALDAAMSYVSHDAGIPLMDLGPVGPIAREMLGPGDQASDGGADRAAASRPPARSGVGAAGRFGGDDRAGSWPAAMPAPADMGAGRIRRLSVGRGDALIDGLEREVRAGLIC</sequence>
<dbReference type="RefSeq" id="WP_191317453.1">
    <property type="nucleotide sequence ID" value="NZ_BNCG01000001.1"/>
</dbReference>
<proteinExistence type="predicted"/>
<evidence type="ECO:0000313" key="2">
    <source>
        <dbReference type="EMBL" id="MFC3636477.1"/>
    </source>
</evidence>
<keyword evidence="3" id="KW-1185">Reference proteome</keyword>
<name>A0ABV7UCT3_9HYPH</name>
<evidence type="ECO:0000313" key="3">
    <source>
        <dbReference type="Proteomes" id="UP001595704"/>
    </source>
</evidence>
<dbReference type="Proteomes" id="UP001595704">
    <property type="component" value="Unassembled WGS sequence"/>
</dbReference>
<feature type="compositionally biased region" description="Low complexity" evidence="1">
    <location>
        <begin position="159"/>
        <end position="178"/>
    </location>
</feature>
<dbReference type="EMBL" id="JBHRYC010000023">
    <property type="protein sequence ID" value="MFC3636477.1"/>
    <property type="molecule type" value="Genomic_DNA"/>
</dbReference>
<organism evidence="2 3">
    <name type="scientific">Camelimonas fluminis</name>
    <dbReference type="NCBI Taxonomy" id="1576911"/>
    <lineage>
        <taxon>Bacteria</taxon>
        <taxon>Pseudomonadati</taxon>
        <taxon>Pseudomonadota</taxon>
        <taxon>Alphaproteobacteria</taxon>
        <taxon>Hyphomicrobiales</taxon>
        <taxon>Chelatococcaceae</taxon>
        <taxon>Camelimonas</taxon>
    </lineage>
</organism>